<evidence type="ECO:0000313" key="4">
    <source>
        <dbReference type="Proteomes" id="UP000603453"/>
    </source>
</evidence>
<dbReference type="SUPFAM" id="SSF52540">
    <property type="entry name" value="P-loop containing nucleoside triphosphate hydrolases"/>
    <property type="match status" value="1"/>
</dbReference>
<evidence type="ECO:0000256" key="1">
    <source>
        <dbReference type="RuleBase" id="RU363044"/>
    </source>
</evidence>
<dbReference type="GO" id="GO:0000723">
    <property type="term" value="P:telomere maintenance"/>
    <property type="evidence" value="ECO:0007669"/>
    <property type="project" value="InterPro"/>
</dbReference>
<gene>
    <name evidence="3" type="ORF">INT47_008242</name>
</gene>
<comment type="caution">
    <text evidence="3">The sequence shown here is derived from an EMBL/GenBank/DDBJ whole genome shotgun (WGS) entry which is preliminary data.</text>
</comment>
<keyword evidence="4" id="KW-1185">Reference proteome</keyword>
<keyword evidence="1" id="KW-0233">DNA recombination</keyword>
<dbReference type="GO" id="GO:0006281">
    <property type="term" value="P:DNA repair"/>
    <property type="evidence" value="ECO:0007669"/>
    <property type="project" value="UniProtKB-KW"/>
</dbReference>
<dbReference type="AlphaFoldDB" id="A0A8H7URB7"/>
<evidence type="ECO:0000313" key="3">
    <source>
        <dbReference type="EMBL" id="KAG2191227.1"/>
    </source>
</evidence>
<keyword evidence="1" id="KW-0547">Nucleotide-binding</keyword>
<keyword evidence="1" id="KW-0347">Helicase</keyword>
<dbReference type="Gene3D" id="3.40.50.300">
    <property type="entry name" value="P-loop containing nucleotide triphosphate hydrolases"/>
    <property type="match status" value="1"/>
</dbReference>
<dbReference type="InterPro" id="IPR027417">
    <property type="entry name" value="P-loop_NTPase"/>
</dbReference>
<feature type="domain" description="DNA helicase Pif1-like DEAD-box helicase" evidence="2">
    <location>
        <begin position="111"/>
        <end position="162"/>
    </location>
</feature>
<protein>
    <recommendedName>
        <fullName evidence="1">ATP-dependent DNA helicase</fullName>
        <ecNumber evidence="1">5.6.2.3</ecNumber>
    </recommendedName>
</protein>
<dbReference type="GO" id="GO:0043139">
    <property type="term" value="F:5'-3' DNA helicase activity"/>
    <property type="evidence" value="ECO:0007669"/>
    <property type="project" value="UniProtKB-EC"/>
</dbReference>
<accession>A0A8H7URB7</accession>
<keyword evidence="1" id="KW-0234">DNA repair</keyword>
<comment type="similarity">
    <text evidence="1">Belongs to the helicase family.</text>
</comment>
<dbReference type="OrthoDB" id="2281053at2759"/>
<keyword evidence="1" id="KW-0067">ATP-binding</keyword>
<dbReference type="EMBL" id="JAEPRD010000455">
    <property type="protein sequence ID" value="KAG2191227.1"/>
    <property type="molecule type" value="Genomic_DNA"/>
</dbReference>
<sequence length="168" mass="19624">MFIFSKKTKYVLRKKQAFWRTFNQSENNGEKYYYQQIVLNMPIFRTTFIAKKGGYASWRDYFEHLVLLGPENGGIHVNRSYDISNLSDVNDFERGLDVTQSELEIMYTNANETQKSIFDRVNVELAHNSVTFVSGAAGTGKSYLLKMFERHYKIKGYKVVVVFDKILQ</sequence>
<comment type="catalytic activity">
    <reaction evidence="1">
        <text>ATP + H2O = ADP + phosphate + H(+)</text>
        <dbReference type="Rhea" id="RHEA:13065"/>
        <dbReference type="ChEBI" id="CHEBI:15377"/>
        <dbReference type="ChEBI" id="CHEBI:15378"/>
        <dbReference type="ChEBI" id="CHEBI:30616"/>
        <dbReference type="ChEBI" id="CHEBI:43474"/>
        <dbReference type="ChEBI" id="CHEBI:456216"/>
        <dbReference type="EC" id="5.6.2.3"/>
    </reaction>
</comment>
<keyword evidence="1" id="KW-0378">Hydrolase</keyword>
<dbReference type="EC" id="5.6.2.3" evidence="1"/>
<dbReference type="InterPro" id="IPR010285">
    <property type="entry name" value="DNA_helicase_pif1-like_DEAD"/>
</dbReference>
<name>A0A8H7URB7_9FUNG</name>
<reference evidence="3" key="1">
    <citation type="submission" date="2020-12" db="EMBL/GenBank/DDBJ databases">
        <title>Metabolic potential, ecology and presence of endohyphal bacteria is reflected in genomic diversity of Mucoromycotina.</title>
        <authorList>
            <person name="Muszewska A."/>
            <person name="Okrasinska A."/>
            <person name="Steczkiewicz K."/>
            <person name="Drgas O."/>
            <person name="Orlowska M."/>
            <person name="Perlinska-Lenart U."/>
            <person name="Aleksandrzak-Piekarczyk T."/>
            <person name="Szatraj K."/>
            <person name="Zielenkiewicz U."/>
            <person name="Pilsyk S."/>
            <person name="Malc E."/>
            <person name="Mieczkowski P."/>
            <person name="Kruszewska J.S."/>
            <person name="Biernat P."/>
            <person name="Pawlowska J."/>
        </authorList>
    </citation>
    <scope>NUCLEOTIDE SEQUENCE</scope>
    <source>
        <strain evidence="3">WA0000017839</strain>
    </source>
</reference>
<dbReference type="GO" id="GO:0005524">
    <property type="term" value="F:ATP binding"/>
    <property type="evidence" value="ECO:0007669"/>
    <property type="project" value="UniProtKB-KW"/>
</dbReference>
<keyword evidence="1" id="KW-0227">DNA damage</keyword>
<dbReference type="GO" id="GO:0016787">
    <property type="term" value="F:hydrolase activity"/>
    <property type="evidence" value="ECO:0007669"/>
    <property type="project" value="UniProtKB-KW"/>
</dbReference>
<dbReference type="GO" id="GO:0006310">
    <property type="term" value="P:DNA recombination"/>
    <property type="evidence" value="ECO:0007669"/>
    <property type="project" value="UniProtKB-KW"/>
</dbReference>
<proteinExistence type="inferred from homology"/>
<dbReference type="Pfam" id="PF05970">
    <property type="entry name" value="PIF1"/>
    <property type="match status" value="1"/>
</dbReference>
<dbReference type="Proteomes" id="UP000603453">
    <property type="component" value="Unassembled WGS sequence"/>
</dbReference>
<evidence type="ECO:0000259" key="2">
    <source>
        <dbReference type="Pfam" id="PF05970"/>
    </source>
</evidence>
<organism evidence="3 4">
    <name type="scientific">Mucor saturninus</name>
    <dbReference type="NCBI Taxonomy" id="64648"/>
    <lineage>
        <taxon>Eukaryota</taxon>
        <taxon>Fungi</taxon>
        <taxon>Fungi incertae sedis</taxon>
        <taxon>Mucoromycota</taxon>
        <taxon>Mucoromycotina</taxon>
        <taxon>Mucoromycetes</taxon>
        <taxon>Mucorales</taxon>
        <taxon>Mucorineae</taxon>
        <taxon>Mucoraceae</taxon>
        <taxon>Mucor</taxon>
    </lineage>
</organism>
<comment type="cofactor">
    <cofactor evidence="1">
        <name>Mg(2+)</name>
        <dbReference type="ChEBI" id="CHEBI:18420"/>
    </cofactor>
</comment>